<sequence length="158" mass="18615">MGRSRGGLTTKIHLICDANGIPLRFMLSPGQASDIGHAQPLLDQVHIPGKSGRPRKRCRWLLADKGYDAEHLRQYCDRYRMQPVIPQRTMKRKPKPGLHRLFDRPKYRQRNIIERMFGWLKENRRIGTRYDKLARSFAAMVTLACTLRCLRQYFSYRT</sequence>
<dbReference type="GO" id="GO:0004803">
    <property type="term" value="F:transposase activity"/>
    <property type="evidence" value="ECO:0007669"/>
    <property type="project" value="InterPro"/>
</dbReference>
<dbReference type="EMBL" id="AP022642">
    <property type="protein sequence ID" value="BCA26735.1"/>
    <property type="molecule type" value="Genomic_DNA"/>
</dbReference>
<dbReference type="NCBIfam" id="NF033580">
    <property type="entry name" value="transpos_IS5_3"/>
    <property type="match status" value="1"/>
</dbReference>
<accession>A0A679G996</accession>
<protein>
    <recommendedName>
        <fullName evidence="1">Transposase IS4-like domain-containing protein</fullName>
    </recommendedName>
</protein>
<dbReference type="Proteomes" id="UP000501237">
    <property type="component" value="Chromosome"/>
</dbReference>
<dbReference type="GO" id="GO:0006313">
    <property type="term" value="P:DNA transposition"/>
    <property type="evidence" value="ECO:0007669"/>
    <property type="project" value="InterPro"/>
</dbReference>
<name>A0A679G996_9GAMM</name>
<gene>
    <name evidence="2" type="ORF">PtoMrB4_07120</name>
</gene>
<dbReference type="GO" id="GO:0003677">
    <property type="term" value="F:DNA binding"/>
    <property type="evidence" value="ECO:0007669"/>
    <property type="project" value="InterPro"/>
</dbReference>
<dbReference type="AlphaFoldDB" id="A0A679G996"/>
<dbReference type="Pfam" id="PF01609">
    <property type="entry name" value="DDE_Tnp_1"/>
    <property type="match status" value="1"/>
</dbReference>
<evidence type="ECO:0000313" key="2">
    <source>
        <dbReference type="EMBL" id="BCA26735.1"/>
    </source>
</evidence>
<organism evidence="2 3">
    <name type="scientific">Metapseudomonas otitidis</name>
    <dbReference type="NCBI Taxonomy" id="319939"/>
    <lineage>
        <taxon>Bacteria</taxon>
        <taxon>Pseudomonadati</taxon>
        <taxon>Pseudomonadota</taxon>
        <taxon>Gammaproteobacteria</taxon>
        <taxon>Pseudomonadales</taxon>
        <taxon>Pseudomonadaceae</taxon>
        <taxon>Metapseudomonas</taxon>
    </lineage>
</organism>
<evidence type="ECO:0000313" key="3">
    <source>
        <dbReference type="Proteomes" id="UP000501237"/>
    </source>
</evidence>
<proteinExistence type="predicted"/>
<dbReference type="InterPro" id="IPR002559">
    <property type="entry name" value="Transposase_11"/>
</dbReference>
<evidence type="ECO:0000259" key="1">
    <source>
        <dbReference type="Pfam" id="PF01609"/>
    </source>
</evidence>
<reference evidence="2 3" key="1">
    <citation type="journal article" date="2020" name="Microbiol. Resour. Announc.">
        <title>Complete genome sequence of Pseudomonas otitidis strain MrB4, isolated from Lake Biwa in Japan.</title>
        <authorList>
            <person name="Miyazaki K."/>
            <person name="Hase E."/>
            <person name="Maruya T."/>
        </authorList>
    </citation>
    <scope>NUCLEOTIDE SEQUENCE [LARGE SCALE GENOMIC DNA]</scope>
    <source>
        <strain evidence="2 3">MrB4</strain>
    </source>
</reference>
<dbReference type="PANTHER" id="PTHR30007">
    <property type="entry name" value="PHP DOMAIN PROTEIN"/>
    <property type="match status" value="1"/>
</dbReference>
<feature type="domain" description="Transposase IS4-like" evidence="1">
    <location>
        <begin position="5"/>
        <end position="147"/>
    </location>
</feature>
<dbReference type="PANTHER" id="PTHR30007:SF1">
    <property type="entry name" value="BLR1914 PROTEIN"/>
    <property type="match status" value="1"/>
</dbReference>
<dbReference type="KEGG" id="poj:PtoMrB4_07120"/>